<keyword evidence="5 8" id="KW-1133">Transmembrane helix</keyword>
<dbReference type="Proteomes" id="UP000184480">
    <property type="component" value="Unassembled WGS sequence"/>
</dbReference>
<protein>
    <submittedName>
        <fullName evidence="11">ATP-binding cassette, subfamily C, CydC</fullName>
    </submittedName>
</protein>
<dbReference type="EMBL" id="FQUC01000006">
    <property type="protein sequence ID" value="SHF44523.1"/>
    <property type="molecule type" value="Genomic_DNA"/>
</dbReference>
<keyword evidence="12" id="KW-1185">Reference proteome</keyword>
<evidence type="ECO:0000313" key="11">
    <source>
        <dbReference type="EMBL" id="SHF44523.1"/>
    </source>
</evidence>
<dbReference type="GO" id="GO:0016887">
    <property type="term" value="F:ATP hydrolysis activity"/>
    <property type="evidence" value="ECO:0007669"/>
    <property type="project" value="InterPro"/>
</dbReference>
<name>A0A1M5BPH0_9BACT</name>
<dbReference type="PANTHER" id="PTHR24221:SF653">
    <property type="entry name" value="TRANSPORT ATP-BINDING PROTEIN CYDC"/>
    <property type="match status" value="1"/>
</dbReference>
<dbReference type="PANTHER" id="PTHR24221">
    <property type="entry name" value="ATP-BINDING CASSETTE SUB-FAMILY B"/>
    <property type="match status" value="1"/>
</dbReference>
<keyword evidence="7" id="KW-0175">Coiled coil</keyword>
<keyword evidence="4 11" id="KW-0067">ATP-binding</keyword>
<feature type="transmembrane region" description="Helical" evidence="8">
    <location>
        <begin position="244"/>
        <end position="266"/>
    </location>
</feature>
<evidence type="ECO:0000259" key="9">
    <source>
        <dbReference type="PROSITE" id="PS50893"/>
    </source>
</evidence>
<feature type="domain" description="ABC transmembrane type-1" evidence="10">
    <location>
        <begin position="20"/>
        <end position="263"/>
    </location>
</feature>
<sequence>MNKFIVKYILQPLAGKWLKGLFLLLLWTVAFVALPAISGWFLAICSVVFVTANTLFSYLVPSAIIRLLALSRTATRYFERLENHKSTLDAQQRLQLNIFQSVAKFSYFRKQVNNNSALLENSTYGVDQILNHILLWLLPFAALILTLSIYFFFLIVFSQVIAIEFVISSAILLFIVPQLFFRKNRKLYENLKLHREENNQALIQSFRGRIEISKYNLEEKAIGQYEQRMLELEQSENKLQTNSFWLQLVAGLGFSYIAAFLLWNLGNYGIDAPVALGVFFGIMAQAELSEMLFSGKSEKSSVAHQIKDLDSILAEGEQPVEDVKVNSHLANISLKHIGAKIPETTVSTNEVSLEIKKGEWIALFGETGKGKTTLLNSLFYPEYRRTGALIWNDNEVLSHLPVPECIYVTQKAYLLTGTLRENFEGYPDEEIEHVLDTVDLASWRSSLPDGLASWLGENGETLSGGQRKKLLLAQALLKNPQLLVVDEPTAGISTENAIAIFQNIKKQYPDITILMATHLKYFEYVVDKVVRI</sequence>
<dbReference type="InterPro" id="IPR011527">
    <property type="entry name" value="ABC1_TM_dom"/>
</dbReference>
<dbReference type="SUPFAM" id="SSF90123">
    <property type="entry name" value="ABC transporter transmembrane region"/>
    <property type="match status" value="1"/>
</dbReference>
<dbReference type="Gene3D" id="3.40.50.300">
    <property type="entry name" value="P-loop containing nucleotide triphosphate hydrolases"/>
    <property type="match status" value="1"/>
</dbReference>
<evidence type="ECO:0000256" key="7">
    <source>
        <dbReference type="SAM" id="Coils"/>
    </source>
</evidence>
<keyword evidence="3" id="KW-0547">Nucleotide-binding</keyword>
<dbReference type="AlphaFoldDB" id="A0A1M5BPH0"/>
<dbReference type="PROSITE" id="PS50893">
    <property type="entry name" value="ABC_TRANSPORTER_2"/>
    <property type="match status" value="1"/>
</dbReference>
<evidence type="ECO:0000313" key="12">
    <source>
        <dbReference type="Proteomes" id="UP000184480"/>
    </source>
</evidence>
<dbReference type="GO" id="GO:0005524">
    <property type="term" value="F:ATP binding"/>
    <property type="evidence" value="ECO:0007669"/>
    <property type="project" value="UniProtKB-KW"/>
</dbReference>
<feature type="transmembrane region" description="Helical" evidence="8">
    <location>
        <begin position="133"/>
        <end position="155"/>
    </location>
</feature>
<comment type="subcellular location">
    <subcellularLocation>
        <location evidence="1">Cell membrane</location>
        <topology evidence="1">Multi-pass membrane protein</topology>
    </subcellularLocation>
</comment>
<evidence type="ECO:0000256" key="1">
    <source>
        <dbReference type="ARBA" id="ARBA00004651"/>
    </source>
</evidence>
<proteinExistence type="predicted"/>
<dbReference type="Gene3D" id="1.20.1560.10">
    <property type="entry name" value="ABC transporter type 1, transmembrane domain"/>
    <property type="match status" value="1"/>
</dbReference>
<dbReference type="Pfam" id="PF00005">
    <property type="entry name" value="ABC_tran"/>
    <property type="match status" value="1"/>
</dbReference>
<dbReference type="InterPro" id="IPR036640">
    <property type="entry name" value="ABC1_TM_sf"/>
</dbReference>
<dbReference type="GO" id="GO:0034040">
    <property type="term" value="F:ATPase-coupled lipid transmembrane transporter activity"/>
    <property type="evidence" value="ECO:0007669"/>
    <property type="project" value="TreeGrafter"/>
</dbReference>
<feature type="transmembrane region" description="Helical" evidence="8">
    <location>
        <begin position="161"/>
        <end position="181"/>
    </location>
</feature>
<dbReference type="GO" id="GO:0005886">
    <property type="term" value="C:plasma membrane"/>
    <property type="evidence" value="ECO:0007669"/>
    <property type="project" value="UniProtKB-SubCell"/>
</dbReference>
<dbReference type="InterPro" id="IPR039421">
    <property type="entry name" value="Type_1_exporter"/>
</dbReference>
<dbReference type="PROSITE" id="PS50929">
    <property type="entry name" value="ABC_TM1F"/>
    <property type="match status" value="1"/>
</dbReference>
<keyword evidence="6 8" id="KW-0472">Membrane</keyword>
<dbReference type="OrthoDB" id="9806127at2"/>
<feature type="coiled-coil region" evidence="7">
    <location>
        <begin position="184"/>
        <end position="242"/>
    </location>
</feature>
<organism evidence="11 12">
    <name type="scientific">Dysgonomonas macrotermitis</name>
    <dbReference type="NCBI Taxonomy" id="1346286"/>
    <lineage>
        <taxon>Bacteria</taxon>
        <taxon>Pseudomonadati</taxon>
        <taxon>Bacteroidota</taxon>
        <taxon>Bacteroidia</taxon>
        <taxon>Bacteroidales</taxon>
        <taxon>Dysgonomonadaceae</taxon>
        <taxon>Dysgonomonas</taxon>
    </lineage>
</organism>
<feature type="domain" description="ABC transporter" evidence="9">
    <location>
        <begin position="332"/>
        <end position="532"/>
    </location>
</feature>
<accession>A0A1M5BPH0</accession>
<dbReference type="GO" id="GO:0140359">
    <property type="term" value="F:ABC-type transporter activity"/>
    <property type="evidence" value="ECO:0007669"/>
    <property type="project" value="InterPro"/>
</dbReference>
<evidence type="ECO:0000256" key="5">
    <source>
        <dbReference type="ARBA" id="ARBA00022989"/>
    </source>
</evidence>
<dbReference type="SUPFAM" id="SSF52540">
    <property type="entry name" value="P-loop containing nucleoside triphosphate hydrolases"/>
    <property type="match status" value="1"/>
</dbReference>
<dbReference type="InterPro" id="IPR003439">
    <property type="entry name" value="ABC_transporter-like_ATP-bd"/>
</dbReference>
<evidence type="ECO:0000259" key="10">
    <source>
        <dbReference type="PROSITE" id="PS50929"/>
    </source>
</evidence>
<evidence type="ECO:0000256" key="2">
    <source>
        <dbReference type="ARBA" id="ARBA00022692"/>
    </source>
</evidence>
<gene>
    <name evidence="11" type="ORF">SAMN05444362_106150</name>
</gene>
<dbReference type="PROSITE" id="PS00211">
    <property type="entry name" value="ABC_TRANSPORTER_1"/>
    <property type="match status" value="1"/>
</dbReference>
<evidence type="ECO:0000256" key="3">
    <source>
        <dbReference type="ARBA" id="ARBA00022741"/>
    </source>
</evidence>
<evidence type="ECO:0000256" key="8">
    <source>
        <dbReference type="SAM" id="Phobius"/>
    </source>
</evidence>
<keyword evidence="2 8" id="KW-0812">Transmembrane</keyword>
<feature type="transmembrane region" description="Helical" evidence="8">
    <location>
        <begin position="55"/>
        <end position="75"/>
    </location>
</feature>
<reference evidence="12" key="1">
    <citation type="submission" date="2016-11" db="EMBL/GenBank/DDBJ databases">
        <authorList>
            <person name="Varghese N."/>
            <person name="Submissions S."/>
        </authorList>
    </citation>
    <scope>NUCLEOTIDE SEQUENCE [LARGE SCALE GENOMIC DNA]</scope>
    <source>
        <strain evidence="12">DSM 27370</strain>
    </source>
</reference>
<feature type="transmembrane region" description="Helical" evidence="8">
    <location>
        <begin position="21"/>
        <end position="49"/>
    </location>
</feature>
<dbReference type="InterPro" id="IPR017871">
    <property type="entry name" value="ABC_transporter-like_CS"/>
</dbReference>
<evidence type="ECO:0000256" key="6">
    <source>
        <dbReference type="ARBA" id="ARBA00023136"/>
    </source>
</evidence>
<evidence type="ECO:0000256" key="4">
    <source>
        <dbReference type="ARBA" id="ARBA00022840"/>
    </source>
</evidence>
<dbReference type="STRING" id="1346286.SAMN05444362_106150"/>
<dbReference type="InterPro" id="IPR027417">
    <property type="entry name" value="P-loop_NTPase"/>
</dbReference>
<dbReference type="RefSeq" id="WP_062180129.1">
    <property type="nucleotide sequence ID" value="NZ_BBXL01000009.1"/>
</dbReference>